<dbReference type="GO" id="GO:0004867">
    <property type="term" value="F:serine-type endopeptidase inhibitor activity"/>
    <property type="evidence" value="ECO:0007669"/>
    <property type="project" value="InterPro"/>
</dbReference>
<comment type="caution">
    <text evidence="2">The sequence shown here is derived from an EMBL/GenBank/DDBJ whole genome shotgun (WGS) entry which is preliminary data.</text>
</comment>
<gene>
    <name evidence="2" type="ORF">NHX12_030707</name>
</gene>
<dbReference type="Pfam" id="PF06668">
    <property type="entry name" value="ITI_HC_C"/>
    <property type="match status" value="1"/>
</dbReference>
<evidence type="ECO:0000313" key="2">
    <source>
        <dbReference type="EMBL" id="KAJ3602963.1"/>
    </source>
</evidence>
<dbReference type="InterPro" id="IPR010600">
    <property type="entry name" value="ITI_HC_C"/>
</dbReference>
<keyword evidence="3" id="KW-1185">Reference proteome</keyword>
<dbReference type="PANTHER" id="PTHR10338">
    <property type="entry name" value="INTER-ALPHA-TRYPSIN INHIBITOR HEAVY CHAIN FAMILY MEMBER"/>
    <property type="match status" value="1"/>
</dbReference>
<dbReference type="EMBL" id="JANIIK010000046">
    <property type="protein sequence ID" value="KAJ3602963.1"/>
    <property type="molecule type" value="Genomic_DNA"/>
</dbReference>
<organism evidence="2 3">
    <name type="scientific">Muraenolepis orangiensis</name>
    <name type="common">Patagonian moray cod</name>
    <dbReference type="NCBI Taxonomy" id="630683"/>
    <lineage>
        <taxon>Eukaryota</taxon>
        <taxon>Metazoa</taxon>
        <taxon>Chordata</taxon>
        <taxon>Craniata</taxon>
        <taxon>Vertebrata</taxon>
        <taxon>Euteleostomi</taxon>
        <taxon>Actinopterygii</taxon>
        <taxon>Neopterygii</taxon>
        <taxon>Teleostei</taxon>
        <taxon>Neoteleostei</taxon>
        <taxon>Acanthomorphata</taxon>
        <taxon>Zeiogadaria</taxon>
        <taxon>Gadariae</taxon>
        <taxon>Gadiformes</taxon>
        <taxon>Muraenolepidoidei</taxon>
        <taxon>Muraenolepididae</taxon>
        <taxon>Muraenolepis</taxon>
    </lineage>
</organism>
<dbReference type="Proteomes" id="UP001148018">
    <property type="component" value="Unassembled WGS sequence"/>
</dbReference>
<reference evidence="2" key="1">
    <citation type="submission" date="2022-07" db="EMBL/GenBank/DDBJ databases">
        <title>Chromosome-level genome of Muraenolepis orangiensis.</title>
        <authorList>
            <person name="Kim J."/>
        </authorList>
    </citation>
    <scope>NUCLEOTIDE SEQUENCE</scope>
    <source>
        <strain evidence="2">KU_S4_2022</strain>
        <tissue evidence="2">Muscle</tissue>
    </source>
</reference>
<dbReference type="GO" id="GO:0030212">
    <property type="term" value="P:hyaluronan metabolic process"/>
    <property type="evidence" value="ECO:0007669"/>
    <property type="project" value="InterPro"/>
</dbReference>
<dbReference type="AlphaFoldDB" id="A0A9Q0EAQ1"/>
<dbReference type="InterPro" id="IPR050934">
    <property type="entry name" value="ITIH"/>
</dbReference>
<proteinExistence type="predicted"/>
<accession>A0A9Q0EAQ1</accession>
<evidence type="ECO:0000313" key="3">
    <source>
        <dbReference type="Proteomes" id="UP001148018"/>
    </source>
</evidence>
<dbReference type="OrthoDB" id="299997at2759"/>
<name>A0A9Q0EAQ1_9TELE</name>
<protein>
    <recommendedName>
        <fullName evidence="1">Inter-alpha-trypsin inhibitor heavy chain C-terminal domain-containing protein</fullName>
    </recommendedName>
</protein>
<dbReference type="PANTHER" id="PTHR10338:SF115">
    <property type="entry name" value="INTER-ALPHA-TRYPSIN INHIBITOR HEAVY CHAIN H3"/>
    <property type="match status" value="1"/>
</dbReference>
<evidence type="ECO:0000259" key="1">
    <source>
        <dbReference type="Pfam" id="PF06668"/>
    </source>
</evidence>
<feature type="domain" description="Inter-alpha-trypsin inhibitor heavy chain C-terminal" evidence="1">
    <location>
        <begin position="54"/>
        <end position="234"/>
    </location>
</feature>
<sequence>MCLFVAVASSSRSYEDVDGDPHFMIELPERDDALCFNINDSPGTIFNLVRDPASGFLVNAELVAKKMKKGAVGGKVNTYVGRLGVVHQTLGVRLEVTTKGITLSQDSRQVKLLWSDPSALRGPGMNLTLTKDQLTVSLRDCVRFRVVRHTKVWRARHLKQDYLGFYTLESHRLSQEVHGLLGQFYHGVEFEVGDLRSGVASLYVKGHQLNVTRGWQRDFREDVRHGEQVPCWLVPSSGAGLIDGRASDYVVSGLFKTDRKVVSVIT</sequence>